<sequence>MMITEQLLLIKWQSLDTEKKAKVLALIDDLIKDNEENDSEPLNYQPKTELGKKLWALRQKSLGSQPLLNNWDEVEKELADRRGGIRE</sequence>
<name>A0AAF0Z9R1_9CHRO</name>
<reference evidence="1" key="1">
    <citation type="submission" date="2023-11" db="EMBL/GenBank/DDBJ databases">
        <title>Genome sequence of Cyanobacterium aponinum BCRC AL20115.</title>
        <authorList>
            <person name="Chang H.-Y."/>
            <person name="Lin K.-M."/>
            <person name="Hsueh H.-T."/>
            <person name="Chu H.-A."/>
            <person name="Kuo C.-H."/>
        </authorList>
    </citation>
    <scope>NUCLEOTIDE SEQUENCE</scope>
    <source>
        <strain evidence="1">AL20115</strain>
    </source>
</reference>
<organism evidence="1">
    <name type="scientific">Cyanobacterium aponinum AL20115</name>
    <dbReference type="NCBI Taxonomy" id="3090662"/>
    <lineage>
        <taxon>Bacteria</taxon>
        <taxon>Bacillati</taxon>
        <taxon>Cyanobacteriota</taxon>
        <taxon>Cyanophyceae</taxon>
        <taxon>Oscillatoriophycideae</taxon>
        <taxon>Chroococcales</taxon>
        <taxon>Geminocystaceae</taxon>
        <taxon>Cyanobacterium</taxon>
    </lineage>
</organism>
<dbReference type="EMBL" id="CP138348">
    <property type="protein sequence ID" value="WPF89011.1"/>
    <property type="molecule type" value="Genomic_DNA"/>
</dbReference>
<evidence type="ECO:0000313" key="1">
    <source>
        <dbReference type="EMBL" id="WPF89011.1"/>
    </source>
</evidence>
<protein>
    <submittedName>
        <fullName evidence="1">Uncharacterized protein</fullName>
    </submittedName>
</protein>
<accession>A0AAF0Z9R1</accession>
<dbReference type="RefSeq" id="WP_241212763.1">
    <property type="nucleotide sequence ID" value="NZ_CP138348.1"/>
</dbReference>
<proteinExistence type="predicted"/>
<gene>
    <name evidence="1" type="ORF">SAY89_01685</name>
</gene>
<dbReference type="AlphaFoldDB" id="A0AAF0Z9R1"/>